<dbReference type="STRING" id="111015.AXF14_02050"/>
<sequence length="100" mass="11064">MSRRRALSRLQPVTAHTSLGMRPLSYFEALLYALAYLRVISALTCIDSLLPIPKPAPPTPSSTGLAGTRYVMHRESFAGTSRESRRRIDSVGLGCYVILR</sequence>
<reference evidence="2" key="1">
    <citation type="submission" date="2016-02" db="EMBL/GenBank/DDBJ databases">
        <authorList>
            <person name="Holder M.E."/>
            <person name="Ajami N.J."/>
            <person name="Petrosino J.F."/>
        </authorList>
    </citation>
    <scope>NUCLEOTIDE SEQUENCE [LARGE SCALE GENOMIC DNA]</scope>
    <source>
        <strain evidence="2">CCUG 36733</strain>
    </source>
</reference>
<evidence type="ECO:0000313" key="2">
    <source>
        <dbReference type="Proteomes" id="UP000065220"/>
    </source>
</evidence>
<dbReference type="EMBL" id="CP014228">
    <property type="protein sequence ID" value="AMD86600.1"/>
    <property type="molecule type" value="Genomic_DNA"/>
</dbReference>
<dbReference type="Proteomes" id="UP000065220">
    <property type="component" value="Chromosome"/>
</dbReference>
<dbReference type="AlphaFoldDB" id="A0A109W247"/>
<gene>
    <name evidence="1" type="ORF">AXF14_02050</name>
</gene>
<organism evidence="1 2">
    <name type="scientific">Actinomyces radicidentis</name>
    <dbReference type="NCBI Taxonomy" id="111015"/>
    <lineage>
        <taxon>Bacteria</taxon>
        <taxon>Bacillati</taxon>
        <taxon>Actinomycetota</taxon>
        <taxon>Actinomycetes</taxon>
        <taxon>Actinomycetales</taxon>
        <taxon>Actinomycetaceae</taxon>
        <taxon>Actinomyces</taxon>
    </lineage>
</organism>
<evidence type="ECO:0000313" key="1">
    <source>
        <dbReference type="EMBL" id="AMD86600.1"/>
    </source>
</evidence>
<protein>
    <submittedName>
        <fullName evidence="1">Uncharacterized protein</fullName>
    </submittedName>
</protein>
<dbReference type="KEGG" id="ard:AXF14_02050"/>
<accession>A0A109W247</accession>
<name>A0A109W247_ACTRD</name>
<keyword evidence="2" id="KW-1185">Reference proteome</keyword>
<proteinExistence type="predicted"/>